<protein>
    <submittedName>
        <fullName evidence="1">PorT family protein</fullName>
    </submittedName>
</protein>
<organism evidence="1 2">
    <name type="scientific">Candidatus Amulumruptor caecigallinarius</name>
    <dbReference type="NCBI Taxonomy" id="2109911"/>
    <lineage>
        <taxon>Bacteria</taxon>
        <taxon>Pseudomonadati</taxon>
        <taxon>Bacteroidota</taxon>
        <taxon>Bacteroidia</taxon>
        <taxon>Bacteroidales</taxon>
        <taxon>Muribaculaceae</taxon>
        <taxon>Candidatus Amulumruptor</taxon>
    </lineage>
</organism>
<comment type="caution">
    <text evidence="1">The sequence shown here is derived from an EMBL/GenBank/DDBJ whole genome shotgun (WGS) entry which is preliminary data.</text>
</comment>
<evidence type="ECO:0000313" key="2">
    <source>
        <dbReference type="Proteomes" id="UP000711407"/>
    </source>
</evidence>
<dbReference type="AlphaFoldDB" id="A0A4Q0U8J1"/>
<name>A0A4Q0U8J1_9BACT</name>
<reference evidence="1" key="1">
    <citation type="journal article" date="2021" name="PeerJ">
        <title>Extensive microbial diversity within the chicken gut microbiome revealed by metagenomics and culture.</title>
        <authorList>
            <person name="Gilroy R."/>
            <person name="Ravi A."/>
            <person name="Getino M."/>
            <person name="Pursley I."/>
            <person name="Horton D.L."/>
            <person name="Alikhan N.F."/>
            <person name="Baker D."/>
            <person name="Gharbi K."/>
            <person name="Hall N."/>
            <person name="Watson M."/>
            <person name="Adriaenssens E.M."/>
            <person name="Foster-Nyarko E."/>
            <person name="Jarju S."/>
            <person name="Secka A."/>
            <person name="Antonio M."/>
            <person name="Oren A."/>
            <person name="Chaudhuri R.R."/>
            <person name="La Ragione R."/>
            <person name="Hildebrand F."/>
            <person name="Pallen M.J."/>
        </authorList>
    </citation>
    <scope>NUCLEOTIDE SEQUENCE</scope>
    <source>
        <strain evidence="1">4100</strain>
    </source>
</reference>
<dbReference type="EMBL" id="DYXT01000028">
    <property type="protein sequence ID" value="HJE39171.1"/>
    <property type="molecule type" value="Genomic_DNA"/>
</dbReference>
<evidence type="ECO:0000313" key="1">
    <source>
        <dbReference type="EMBL" id="HJE39171.1"/>
    </source>
</evidence>
<dbReference type="Proteomes" id="UP000711407">
    <property type="component" value="Unassembled WGS sequence"/>
</dbReference>
<reference evidence="1" key="2">
    <citation type="submission" date="2021-09" db="EMBL/GenBank/DDBJ databases">
        <authorList>
            <person name="Gilroy R."/>
        </authorList>
    </citation>
    <scope>NUCLEOTIDE SEQUENCE</scope>
    <source>
        <strain evidence="1">4100</strain>
    </source>
</reference>
<sequence>MDSAHSYHRSIGVKAAFDLNIPGKWTSTDPDAFDSGNIGYGGAVGVVYNVMKDRRWFLESGLMLSYGEFGVDLLVGEICLSGRMSKFDAIVPLTAGCQFGLFDWMRMNVMAGIEGSLCLGGSIDGDADGCGYPLFGSDGLWRRGDLKWGVGAGFVRDNIEINVMMYFGLINMVKRKDVVVPEVVNENVVRISCTYYFRQ</sequence>
<gene>
    <name evidence="1" type="ORF">K8V47_05375</name>
</gene>
<proteinExistence type="predicted"/>
<accession>A0A4Q0U8J1</accession>